<reference evidence="2" key="1">
    <citation type="journal article" date="2015" name="Nature">
        <title>Complex archaea that bridge the gap between prokaryotes and eukaryotes.</title>
        <authorList>
            <person name="Spang A."/>
            <person name="Saw J.H."/>
            <person name="Jorgensen S.L."/>
            <person name="Zaremba-Niedzwiedzka K."/>
            <person name="Martijn J."/>
            <person name="Lind A.E."/>
            <person name="van Eijk R."/>
            <person name="Schleper C."/>
            <person name="Guy L."/>
            <person name="Ettema T.J."/>
        </authorList>
    </citation>
    <scope>NUCLEOTIDE SEQUENCE</scope>
</reference>
<sequence>KMKKLLTKENLEKIKIIAIYGDTGTGKTGLAYKIIELFNKKVYFLKHPKPEIIEKIGYQNLTSLEEIERLQDCIIFWDEPQLSTPIHDKKTNRIIANVCSLARQLSITLIIASSDTRVFTKHNEAYFDLWLIKDVDFEMIKQGSKIRKAIKNNSRFEPSGFRLEDNEFVAESRKLREFNGKHTFKLPKIWSEEHSKPYRNSERNSERKCEKTRVKKVRKKQRKGGKKNV</sequence>
<feature type="compositionally biased region" description="Basic residues" evidence="1">
    <location>
        <begin position="213"/>
        <end position="229"/>
    </location>
</feature>
<name>A0A0F8YYI4_9ZZZZ</name>
<dbReference type="AlphaFoldDB" id="A0A0F8YYI4"/>
<dbReference type="InterPro" id="IPR027417">
    <property type="entry name" value="P-loop_NTPase"/>
</dbReference>
<comment type="caution">
    <text evidence="2">The sequence shown here is derived from an EMBL/GenBank/DDBJ whole genome shotgun (WGS) entry which is preliminary data.</text>
</comment>
<evidence type="ECO:0000256" key="1">
    <source>
        <dbReference type="SAM" id="MobiDB-lite"/>
    </source>
</evidence>
<accession>A0A0F8YYI4</accession>
<dbReference type="EMBL" id="LAZR01054278">
    <property type="protein sequence ID" value="KKK78900.1"/>
    <property type="molecule type" value="Genomic_DNA"/>
</dbReference>
<feature type="compositionally biased region" description="Basic and acidic residues" evidence="1">
    <location>
        <begin position="195"/>
        <end position="212"/>
    </location>
</feature>
<evidence type="ECO:0000313" key="2">
    <source>
        <dbReference type="EMBL" id="KKK78900.1"/>
    </source>
</evidence>
<feature type="region of interest" description="Disordered" evidence="1">
    <location>
        <begin position="195"/>
        <end position="229"/>
    </location>
</feature>
<dbReference type="SUPFAM" id="SSF52540">
    <property type="entry name" value="P-loop containing nucleoside triphosphate hydrolases"/>
    <property type="match status" value="1"/>
</dbReference>
<organism evidence="2">
    <name type="scientific">marine sediment metagenome</name>
    <dbReference type="NCBI Taxonomy" id="412755"/>
    <lineage>
        <taxon>unclassified sequences</taxon>
        <taxon>metagenomes</taxon>
        <taxon>ecological metagenomes</taxon>
    </lineage>
</organism>
<proteinExistence type="predicted"/>
<dbReference type="Gene3D" id="3.40.50.300">
    <property type="entry name" value="P-loop containing nucleotide triphosphate hydrolases"/>
    <property type="match status" value="1"/>
</dbReference>
<feature type="non-terminal residue" evidence="2">
    <location>
        <position position="1"/>
    </location>
</feature>
<protein>
    <submittedName>
        <fullName evidence="2">Uncharacterized protein</fullName>
    </submittedName>
</protein>
<gene>
    <name evidence="2" type="ORF">LCGC14_2838940</name>
</gene>